<keyword evidence="3 4" id="KW-0378">Hydrolase</keyword>
<dbReference type="PANTHER" id="PTHR43046:SF16">
    <property type="entry name" value="ADP-RIBOSE PYROPHOSPHATASE YJHB-RELATED"/>
    <property type="match status" value="1"/>
</dbReference>
<organism evidence="6 7">
    <name type="scientific">Actinoalloteichus hymeniacidonis</name>
    <dbReference type="NCBI Taxonomy" id="340345"/>
    <lineage>
        <taxon>Bacteria</taxon>
        <taxon>Bacillati</taxon>
        <taxon>Actinomycetota</taxon>
        <taxon>Actinomycetes</taxon>
        <taxon>Pseudonocardiales</taxon>
        <taxon>Pseudonocardiaceae</taxon>
        <taxon>Actinoalloteichus</taxon>
    </lineage>
</organism>
<dbReference type="InterPro" id="IPR000086">
    <property type="entry name" value="NUDIX_hydrolase_dom"/>
</dbReference>
<feature type="domain" description="Nudix hydrolase" evidence="5">
    <location>
        <begin position="15"/>
        <end position="151"/>
    </location>
</feature>
<dbReference type="Proteomes" id="UP000095210">
    <property type="component" value="Chromosome"/>
</dbReference>
<dbReference type="InterPro" id="IPR020476">
    <property type="entry name" value="Nudix_hydrolase"/>
</dbReference>
<dbReference type="Gene3D" id="3.90.79.10">
    <property type="entry name" value="Nucleoside Triphosphate Pyrophosphohydrolase"/>
    <property type="match status" value="1"/>
</dbReference>
<evidence type="ECO:0000259" key="5">
    <source>
        <dbReference type="PROSITE" id="PS51462"/>
    </source>
</evidence>
<dbReference type="PROSITE" id="PS00893">
    <property type="entry name" value="NUDIX_BOX"/>
    <property type="match status" value="1"/>
</dbReference>
<dbReference type="EMBL" id="CP014859">
    <property type="protein sequence ID" value="AOS62327.1"/>
    <property type="molecule type" value="Genomic_DNA"/>
</dbReference>
<evidence type="ECO:0000256" key="3">
    <source>
        <dbReference type="ARBA" id="ARBA00022801"/>
    </source>
</evidence>
<evidence type="ECO:0000313" key="6">
    <source>
        <dbReference type="EMBL" id="AOS62327.1"/>
    </source>
</evidence>
<dbReference type="PANTHER" id="PTHR43046">
    <property type="entry name" value="GDP-MANNOSE MANNOSYL HYDROLASE"/>
    <property type="match status" value="1"/>
</dbReference>
<dbReference type="GO" id="GO:0016787">
    <property type="term" value="F:hydrolase activity"/>
    <property type="evidence" value="ECO:0007669"/>
    <property type="project" value="UniProtKB-KW"/>
</dbReference>
<dbReference type="InterPro" id="IPR020084">
    <property type="entry name" value="NUDIX_hydrolase_CS"/>
</dbReference>
<dbReference type="KEGG" id="ahm:TL08_07545"/>
<dbReference type="PRINTS" id="PR00502">
    <property type="entry name" value="NUDIXFAMILY"/>
</dbReference>
<dbReference type="InterPro" id="IPR015797">
    <property type="entry name" value="NUDIX_hydrolase-like_dom_sf"/>
</dbReference>
<dbReference type="CDD" id="cd02883">
    <property type="entry name" value="NUDIX_Hydrolase"/>
    <property type="match status" value="1"/>
</dbReference>
<protein>
    <submittedName>
        <fullName evidence="6">ADP-ribose pyrophosphatase</fullName>
    </submittedName>
</protein>
<name>A0AAC9MXU9_9PSEU</name>
<accession>A0AAC9MXU9</accession>
<dbReference type="PROSITE" id="PS51462">
    <property type="entry name" value="NUDIX"/>
    <property type="match status" value="1"/>
</dbReference>
<evidence type="ECO:0000256" key="2">
    <source>
        <dbReference type="ARBA" id="ARBA00005582"/>
    </source>
</evidence>
<proteinExistence type="inferred from homology"/>
<sequence length="171" mass="18596">MVRVDAVESASAVGTREIRIGSYAVCREEDRILLARFVGRSGTMRWTLPGGGLDHAEDPLDAVVREVEEETGFRTEVDALLGVNSQRRHVQRDGLPVDHHALQIFYAVHIVGGSLRHEIGGSTDQARWFDVAEVDSLECFELVALGLELDRLRPAGGRVLGQPAVAGSGDL</sequence>
<dbReference type="Pfam" id="PF00293">
    <property type="entry name" value="NUDIX"/>
    <property type="match status" value="1"/>
</dbReference>
<dbReference type="SUPFAM" id="SSF55811">
    <property type="entry name" value="Nudix"/>
    <property type="match status" value="1"/>
</dbReference>
<dbReference type="AlphaFoldDB" id="A0AAC9MXU9"/>
<comment type="similarity">
    <text evidence="2 4">Belongs to the Nudix hydrolase family.</text>
</comment>
<reference evidence="7" key="1">
    <citation type="submission" date="2016-03" db="EMBL/GenBank/DDBJ databases">
        <title>Complete genome sequence of the type strain Actinoalloteichus hymeniacidonis DSM 45092.</title>
        <authorList>
            <person name="Schaffert L."/>
            <person name="Albersmeier A."/>
            <person name="Winkler A."/>
            <person name="Kalinowski J."/>
            <person name="Zotchev S."/>
            <person name="Ruckert C."/>
        </authorList>
    </citation>
    <scope>NUCLEOTIDE SEQUENCE [LARGE SCALE GENOMIC DNA]</scope>
    <source>
        <strain evidence="7">HPA177(T) (DSM 45092(T))</strain>
    </source>
</reference>
<evidence type="ECO:0000313" key="7">
    <source>
        <dbReference type="Proteomes" id="UP000095210"/>
    </source>
</evidence>
<comment type="cofactor">
    <cofactor evidence="1">
        <name>Mg(2+)</name>
        <dbReference type="ChEBI" id="CHEBI:18420"/>
    </cofactor>
</comment>
<gene>
    <name evidence="6" type="ORF">TL08_07545</name>
</gene>
<keyword evidence="7" id="KW-1185">Reference proteome</keyword>
<evidence type="ECO:0000256" key="1">
    <source>
        <dbReference type="ARBA" id="ARBA00001946"/>
    </source>
</evidence>
<evidence type="ECO:0000256" key="4">
    <source>
        <dbReference type="RuleBase" id="RU003476"/>
    </source>
</evidence>